<reference evidence="1" key="1">
    <citation type="submission" date="2021-02" db="EMBL/GenBank/DDBJ databases">
        <authorList>
            <person name="Dougan E. K."/>
            <person name="Rhodes N."/>
            <person name="Thang M."/>
            <person name="Chan C."/>
        </authorList>
    </citation>
    <scope>NUCLEOTIDE SEQUENCE</scope>
</reference>
<gene>
    <name evidence="1" type="ORF">PGLA1383_LOCUS56631</name>
</gene>
<dbReference type="AlphaFoldDB" id="A0A813HXH0"/>
<sequence length="125" mass="14758">MIWVSESRGNYRWAVALGLALCREYNRGRGRAGGKTSEHKTQAVLEWLRYHEPNFKRKNRTAVKKLHLAMPDNCKEAVDSVEAYRDYYFSKRLTMKMEWPEGRVPLWWDARKAALSRKREGARNV</sequence>
<protein>
    <submittedName>
        <fullName evidence="1">Uncharacterized protein</fullName>
    </submittedName>
</protein>
<dbReference type="OrthoDB" id="416380at2759"/>
<evidence type="ECO:0000313" key="2">
    <source>
        <dbReference type="Proteomes" id="UP000654075"/>
    </source>
</evidence>
<dbReference type="EMBL" id="CAJNNV010033104">
    <property type="protein sequence ID" value="CAE8642100.1"/>
    <property type="molecule type" value="Genomic_DNA"/>
</dbReference>
<accession>A0A813HXH0</accession>
<proteinExistence type="predicted"/>
<keyword evidence="2" id="KW-1185">Reference proteome</keyword>
<name>A0A813HXH0_POLGL</name>
<dbReference type="Proteomes" id="UP000654075">
    <property type="component" value="Unassembled WGS sequence"/>
</dbReference>
<comment type="caution">
    <text evidence="1">The sequence shown here is derived from an EMBL/GenBank/DDBJ whole genome shotgun (WGS) entry which is preliminary data.</text>
</comment>
<organism evidence="1 2">
    <name type="scientific">Polarella glacialis</name>
    <name type="common">Dinoflagellate</name>
    <dbReference type="NCBI Taxonomy" id="89957"/>
    <lineage>
        <taxon>Eukaryota</taxon>
        <taxon>Sar</taxon>
        <taxon>Alveolata</taxon>
        <taxon>Dinophyceae</taxon>
        <taxon>Suessiales</taxon>
        <taxon>Suessiaceae</taxon>
        <taxon>Polarella</taxon>
    </lineage>
</organism>
<evidence type="ECO:0000313" key="1">
    <source>
        <dbReference type="EMBL" id="CAE8642100.1"/>
    </source>
</evidence>